<dbReference type="Pfam" id="PF24681">
    <property type="entry name" value="Kelch_KLHDC2_KLHL20_DRC7"/>
    <property type="match status" value="1"/>
</dbReference>
<dbReference type="Gene3D" id="2.120.10.80">
    <property type="entry name" value="Kelch-type beta propeller"/>
    <property type="match status" value="2"/>
</dbReference>
<dbReference type="Gene3D" id="1.25.40.420">
    <property type="match status" value="1"/>
</dbReference>
<dbReference type="Pfam" id="PF00651">
    <property type="entry name" value="BTB"/>
    <property type="match status" value="1"/>
</dbReference>
<evidence type="ECO:0000256" key="3">
    <source>
        <dbReference type="SAM" id="MobiDB-lite"/>
    </source>
</evidence>
<name>A0A132A7S5_SARSC</name>
<dbReference type="InterPro" id="IPR011705">
    <property type="entry name" value="BACK"/>
</dbReference>
<dbReference type="AlphaFoldDB" id="A0A132A7S5"/>
<dbReference type="GO" id="GO:0003779">
    <property type="term" value="F:actin binding"/>
    <property type="evidence" value="ECO:0007669"/>
    <property type="project" value="UniProtKB-KW"/>
</dbReference>
<dbReference type="InterPro" id="IPR006652">
    <property type="entry name" value="Kelch_1"/>
</dbReference>
<dbReference type="PANTHER" id="PTHR45632:SF3">
    <property type="entry name" value="KELCH-LIKE PROTEIN 32"/>
    <property type="match status" value="1"/>
</dbReference>
<dbReference type="Pfam" id="PF01344">
    <property type="entry name" value="Kelch_1"/>
    <property type="match status" value="2"/>
</dbReference>
<dbReference type="SMART" id="SM00225">
    <property type="entry name" value="BTB"/>
    <property type="match status" value="1"/>
</dbReference>
<dbReference type="OrthoDB" id="191037at2759"/>
<comment type="caution">
    <text evidence="4">The sequence shown here is derived from an EMBL/GenBank/DDBJ whole genome shotgun (WGS) entry which is preliminary data.</text>
</comment>
<feature type="compositionally biased region" description="Polar residues" evidence="3">
    <location>
        <begin position="12"/>
        <end position="27"/>
    </location>
</feature>
<dbReference type="SMART" id="SM00875">
    <property type="entry name" value="BACK"/>
    <property type="match status" value="1"/>
</dbReference>
<keyword evidence="1" id="KW-0880">Kelch repeat</keyword>
<evidence type="ECO:0000313" key="5">
    <source>
        <dbReference type="Proteomes" id="UP000616769"/>
    </source>
</evidence>
<sequence length="710" mass="83409">MNERSNDDLESKNNINNYLNRSKQNSYNINVNVNIDDDNNNNNDNDNDDGGHNNHGREDKYDEDYDDQLLLVNDQTDQIELEDLKKYLNDLKIEIDEKNRFEDSQQDPTDHHRHLSASTNVLEFEITRNERLWRMKIEKKFIDSVILIEDHKEFLHLDLLISLRSDIDQALTYIGDLESNDFMIPIRQYRLDDSISSDSLRQLINFAYHHRADLNEKNCIETLRFASKYRIDKMISYCFDHIRNNRTISNVIKSIDLARNFHCPFRKEFEIFIADNFEEIVAKHRSDLLALNVELIMEILSQQSLNVSEEEFVWEILKDWIEIDRNERCKFLIEFLSKPVLRIGRLNEDFVRKKILASDLFQSFPYRDQIVMLKSLQDQSKSISFRDGRDLFFSEQSIFFKPRATKELIIVAGGWLEGRTTDSIEIYDYQTNLWLQTNIRLRYPVSYFGFEILDNNLYVFGGSNGRDVHQTMWSLNLDNENDDLSNGRNRARWIQKCSMIEKRCYVSSAVLNGFIYAIGGFNQLTRIRKCERYNKSTNSWQEIADLNHNRSDACVAVLNDKIFIAGGINDACVERSVEIYYPESNHWRLIKSMQSPRTSFAICAFQNKIWALGGNDGSSRIKTVECFNDEEESWIEMDPMLVRRSTFKAIVLRDELYVMGGFNGQSPICNVEKYVPSKGWRSIKEMRHDRSGHSVICIPNRFSAIQIGRE</sequence>
<feature type="compositionally biased region" description="Basic and acidic residues" evidence="3">
    <location>
        <begin position="49"/>
        <end position="60"/>
    </location>
</feature>
<protein>
    <submittedName>
        <fullName evidence="4">Kelch-like protein 3</fullName>
    </submittedName>
</protein>
<dbReference type="Gene3D" id="3.30.710.10">
    <property type="entry name" value="Potassium Channel Kv1.1, Chain A"/>
    <property type="match status" value="1"/>
</dbReference>
<feature type="compositionally biased region" description="Basic and acidic residues" evidence="3">
    <location>
        <begin position="1"/>
        <end position="11"/>
    </location>
</feature>
<dbReference type="PANTHER" id="PTHR45632">
    <property type="entry name" value="LD33804P"/>
    <property type="match status" value="1"/>
</dbReference>
<dbReference type="SUPFAM" id="SSF117281">
    <property type="entry name" value="Kelch motif"/>
    <property type="match status" value="2"/>
</dbReference>
<feature type="compositionally biased region" description="Low complexity" evidence="3">
    <location>
        <begin position="28"/>
        <end position="44"/>
    </location>
</feature>
<evidence type="ECO:0000256" key="1">
    <source>
        <dbReference type="ARBA" id="ARBA00022441"/>
    </source>
</evidence>
<dbReference type="EMBL" id="JXLN01011245">
    <property type="protein sequence ID" value="KPM07023.1"/>
    <property type="molecule type" value="Genomic_DNA"/>
</dbReference>
<dbReference type="SMART" id="SM00612">
    <property type="entry name" value="Kelch"/>
    <property type="match status" value="6"/>
</dbReference>
<dbReference type="InterPro" id="IPR000210">
    <property type="entry name" value="BTB/POZ_dom"/>
</dbReference>
<feature type="region of interest" description="Disordered" evidence="3">
    <location>
        <begin position="1"/>
        <end position="61"/>
    </location>
</feature>
<organism evidence="4 5">
    <name type="scientific">Sarcoptes scabiei</name>
    <name type="common">Itch mite</name>
    <name type="synonym">Acarus scabiei</name>
    <dbReference type="NCBI Taxonomy" id="52283"/>
    <lineage>
        <taxon>Eukaryota</taxon>
        <taxon>Metazoa</taxon>
        <taxon>Ecdysozoa</taxon>
        <taxon>Arthropoda</taxon>
        <taxon>Chelicerata</taxon>
        <taxon>Arachnida</taxon>
        <taxon>Acari</taxon>
        <taxon>Acariformes</taxon>
        <taxon>Sarcoptiformes</taxon>
        <taxon>Astigmata</taxon>
        <taxon>Psoroptidia</taxon>
        <taxon>Sarcoptoidea</taxon>
        <taxon>Sarcoptidae</taxon>
        <taxon>Sarcoptinae</taxon>
        <taxon>Sarcoptes</taxon>
    </lineage>
</organism>
<reference evidence="4 5" key="1">
    <citation type="journal article" date="2015" name="Parasit. Vectors">
        <title>Draft genome of the scabies mite.</title>
        <authorList>
            <person name="Rider S.D.Jr."/>
            <person name="Morgan M.S."/>
            <person name="Arlian L.G."/>
        </authorList>
    </citation>
    <scope>NUCLEOTIDE SEQUENCE [LARGE SCALE GENOMIC DNA]</scope>
    <source>
        <strain evidence="4">Arlian Lab</strain>
    </source>
</reference>
<accession>A0A132A7S5</accession>
<evidence type="ECO:0000313" key="4">
    <source>
        <dbReference type="EMBL" id="KPM07023.1"/>
    </source>
</evidence>
<gene>
    <name evidence="4" type="ORF">QR98_0055050</name>
</gene>
<dbReference type="Pfam" id="PF07707">
    <property type="entry name" value="BACK"/>
    <property type="match status" value="1"/>
</dbReference>
<dbReference type="InterPro" id="IPR011333">
    <property type="entry name" value="SKP1/BTB/POZ_sf"/>
</dbReference>
<dbReference type="SUPFAM" id="SSF54695">
    <property type="entry name" value="POZ domain"/>
    <property type="match status" value="1"/>
</dbReference>
<dbReference type="VEuPathDB" id="VectorBase:SSCA009166"/>
<dbReference type="Proteomes" id="UP000616769">
    <property type="component" value="Unassembled WGS sequence"/>
</dbReference>
<proteinExistence type="predicted"/>
<evidence type="ECO:0000256" key="2">
    <source>
        <dbReference type="ARBA" id="ARBA00022737"/>
    </source>
</evidence>
<dbReference type="InterPro" id="IPR015915">
    <property type="entry name" value="Kelch-typ_b-propeller"/>
</dbReference>
<keyword evidence="2" id="KW-0677">Repeat</keyword>